<evidence type="ECO:0000256" key="2">
    <source>
        <dbReference type="ARBA" id="ARBA00022692"/>
    </source>
</evidence>
<dbReference type="Pfam" id="PF00664">
    <property type="entry name" value="ABC_membrane"/>
    <property type="match status" value="1"/>
</dbReference>
<evidence type="ECO:0000259" key="7">
    <source>
        <dbReference type="PROSITE" id="PS50929"/>
    </source>
</evidence>
<feature type="transmembrane region" description="Helical" evidence="6">
    <location>
        <begin position="166"/>
        <end position="190"/>
    </location>
</feature>
<comment type="subcellular location">
    <subcellularLocation>
        <location evidence="1">Membrane</location>
        <topology evidence="1">Multi-pass membrane protein</topology>
    </subcellularLocation>
</comment>
<dbReference type="AlphaFoldDB" id="A0A1I7RYP3"/>
<dbReference type="GO" id="GO:0015421">
    <property type="term" value="F:ABC-type oligopeptide transporter activity"/>
    <property type="evidence" value="ECO:0007669"/>
    <property type="project" value="TreeGrafter"/>
</dbReference>
<dbReference type="Gene3D" id="1.20.1560.10">
    <property type="entry name" value="ABC transporter type 1, transmembrane domain"/>
    <property type="match status" value="1"/>
</dbReference>
<sequence>MQLFGSIFTCKSREEEAGNLVQHLAGRLRSAASYLVLFVIEYKSTRVQLKMANPWAIVLLLAYVLIDLAWTIIPFGLYIPGFGFDYNTLERNLNPVEYNILKNGFDFLVCTLLRFIFVLLGLILIATKRSTKLFFLIFASFGVCSISFSLVKLLCFSEYPEQLKYVGIWMSIVWNILGSILSVASFHFLIRKWLFKTEYERMQEEAEAEENPEENAPANGEEKPEKVTRKSVTAHVKFLLQYACQYWPWFSMACVFLVIYSTARIFIPFYTGQVIANIVHRDEKSSYAFYSTVLKMCGFMIVATLFAGLRGASFSWGGALVNRIMRKNLFDSLIRQEIAFFDKMQTGAILSRLTTDCQTVTNILDLNINLFMRNSVMLVGSLIFMLNLSWRLTVVTFIVIPPIGVFTKLYGDYYDVSFWDY</sequence>
<name>A0A1I7RYP3_BURXY</name>
<feature type="transmembrane region" description="Helical" evidence="6">
    <location>
        <begin position="246"/>
        <end position="267"/>
    </location>
</feature>
<proteinExistence type="predicted"/>
<accession>A0A1I7RYP3</accession>
<dbReference type="GO" id="GO:0016020">
    <property type="term" value="C:membrane"/>
    <property type="evidence" value="ECO:0007669"/>
    <property type="project" value="UniProtKB-SubCell"/>
</dbReference>
<evidence type="ECO:0000256" key="1">
    <source>
        <dbReference type="ARBA" id="ARBA00004141"/>
    </source>
</evidence>
<evidence type="ECO:0000256" key="5">
    <source>
        <dbReference type="SAM" id="MobiDB-lite"/>
    </source>
</evidence>
<evidence type="ECO:0000256" key="6">
    <source>
        <dbReference type="SAM" id="Phobius"/>
    </source>
</evidence>
<feature type="transmembrane region" description="Helical" evidence="6">
    <location>
        <begin position="376"/>
        <end position="400"/>
    </location>
</feature>
<dbReference type="InterPro" id="IPR039421">
    <property type="entry name" value="Type_1_exporter"/>
</dbReference>
<keyword evidence="4 6" id="KW-0472">Membrane</keyword>
<dbReference type="PROSITE" id="PS50929">
    <property type="entry name" value="ABC_TM1F"/>
    <property type="match status" value="1"/>
</dbReference>
<reference evidence="9" key="1">
    <citation type="submission" date="2016-11" db="UniProtKB">
        <authorList>
            <consortium name="WormBaseParasite"/>
        </authorList>
    </citation>
    <scope>IDENTIFICATION</scope>
</reference>
<feature type="transmembrane region" description="Helical" evidence="6">
    <location>
        <begin position="105"/>
        <end position="126"/>
    </location>
</feature>
<dbReference type="SUPFAM" id="SSF90123">
    <property type="entry name" value="ABC transporter transmembrane region"/>
    <property type="match status" value="1"/>
</dbReference>
<evidence type="ECO:0000313" key="9">
    <source>
        <dbReference type="WBParaSite" id="BXY_0586100.1"/>
    </source>
</evidence>
<dbReference type="InterPro" id="IPR011527">
    <property type="entry name" value="ABC1_TM_dom"/>
</dbReference>
<dbReference type="InterPro" id="IPR036640">
    <property type="entry name" value="ABC1_TM_sf"/>
</dbReference>
<keyword evidence="2 6" id="KW-0812">Transmembrane</keyword>
<evidence type="ECO:0000256" key="3">
    <source>
        <dbReference type="ARBA" id="ARBA00022989"/>
    </source>
</evidence>
<feature type="domain" description="ABC transmembrane type-1" evidence="7">
    <location>
        <begin position="253"/>
        <end position="421"/>
    </location>
</feature>
<dbReference type="GO" id="GO:0005524">
    <property type="term" value="F:ATP binding"/>
    <property type="evidence" value="ECO:0007669"/>
    <property type="project" value="InterPro"/>
</dbReference>
<organism evidence="8 9">
    <name type="scientific">Bursaphelenchus xylophilus</name>
    <name type="common">Pinewood nematode worm</name>
    <name type="synonym">Aphelenchoides xylophilus</name>
    <dbReference type="NCBI Taxonomy" id="6326"/>
    <lineage>
        <taxon>Eukaryota</taxon>
        <taxon>Metazoa</taxon>
        <taxon>Ecdysozoa</taxon>
        <taxon>Nematoda</taxon>
        <taxon>Chromadorea</taxon>
        <taxon>Rhabditida</taxon>
        <taxon>Tylenchina</taxon>
        <taxon>Tylenchomorpha</taxon>
        <taxon>Aphelenchoidea</taxon>
        <taxon>Aphelenchoididae</taxon>
        <taxon>Bursaphelenchus</taxon>
    </lineage>
</organism>
<evidence type="ECO:0000256" key="4">
    <source>
        <dbReference type="ARBA" id="ARBA00023136"/>
    </source>
</evidence>
<protein>
    <submittedName>
        <fullName evidence="9">ABC transmembrane type-1 domain-containing protein</fullName>
    </submittedName>
</protein>
<dbReference type="PANTHER" id="PTHR43394:SF19">
    <property type="entry name" value="ABC TRANSPORTER B FAMILY"/>
    <property type="match status" value="1"/>
</dbReference>
<keyword evidence="3 6" id="KW-1133">Transmembrane helix</keyword>
<dbReference type="PANTHER" id="PTHR43394">
    <property type="entry name" value="ATP-DEPENDENT PERMEASE MDL1, MITOCHONDRIAL"/>
    <property type="match status" value="1"/>
</dbReference>
<dbReference type="WBParaSite" id="BXY_0586100.1">
    <property type="protein sequence ID" value="BXY_0586100.1"/>
    <property type="gene ID" value="BXY_0586100"/>
</dbReference>
<evidence type="ECO:0000313" key="8">
    <source>
        <dbReference type="Proteomes" id="UP000095284"/>
    </source>
</evidence>
<feature type="transmembrane region" description="Helical" evidence="6">
    <location>
        <begin position="52"/>
        <end position="79"/>
    </location>
</feature>
<dbReference type="eggNOG" id="KOG0058">
    <property type="taxonomic scope" value="Eukaryota"/>
</dbReference>
<feature type="region of interest" description="Disordered" evidence="5">
    <location>
        <begin position="206"/>
        <end position="226"/>
    </location>
</feature>
<dbReference type="Proteomes" id="UP000095284">
    <property type="component" value="Unplaced"/>
</dbReference>
<feature type="transmembrane region" description="Helical" evidence="6">
    <location>
        <begin position="133"/>
        <end position="154"/>
    </location>
</feature>